<organism evidence="1 2">
    <name type="scientific">Dendrobium thyrsiflorum</name>
    <name type="common">Pinecone-like raceme dendrobium</name>
    <name type="synonym">Orchid</name>
    <dbReference type="NCBI Taxonomy" id="117978"/>
    <lineage>
        <taxon>Eukaryota</taxon>
        <taxon>Viridiplantae</taxon>
        <taxon>Streptophyta</taxon>
        <taxon>Embryophyta</taxon>
        <taxon>Tracheophyta</taxon>
        <taxon>Spermatophyta</taxon>
        <taxon>Magnoliopsida</taxon>
        <taxon>Liliopsida</taxon>
        <taxon>Asparagales</taxon>
        <taxon>Orchidaceae</taxon>
        <taxon>Epidendroideae</taxon>
        <taxon>Malaxideae</taxon>
        <taxon>Dendrobiinae</taxon>
        <taxon>Dendrobium</taxon>
    </lineage>
</organism>
<dbReference type="AlphaFoldDB" id="A0ABD0U4S8"/>
<evidence type="ECO:0000313" key="2">
    <source>
        <dbReference type="Proteomes" id="UP001552299"/>
    </source>
</evidence>
<proteinExistence type="predicted"/>
<gene>
    <name evidence="1" type="ORF">M5K25_025658</name>
</gene>
<keyword evidence="2" id="KW-1185">Reference proteome</keyword>
<evidence type="ECO:0000313" key="1">
    <source>
        <dbReference type="EMBL" id="KAL0907115.1"/>
    </source>
</evidence>
<protein>
    <submittedName>
        <fullName evidence="1">Uncharacterized protein</fullName>
    </submittedName>
</protein>
<accession>A0ABD0U4S8</accession>
<name>A0ABD0U4S8_DENTH</name>
<sequence length="446" mass="48245">MTCLLLHRQLYSSKAEAMKLSESPVPVLNPYESRSVVIPEFLNVFQGKQTLWKAELFKHFNGLLLADFIAVEDLSALPFTGNEISVLKNVVAVGNVGDGPVSSCGLDNNPRGEDAGVTCRPDSEPMASDPFVDVFGVDVISAGNEAVPLLLMVYSSVNNEGVNVIMGYEACVTNLKALSFESPTFGNVGVVGLPFPTTDAGVPSGTVVSIPDSSEAENLDALNVNLSGNEDDEGGSPVVGVNAFPGGLDASSVDLSLIPLNPSLVVFESMLPIVDVIDLKTHLALNVNDIGVDHSDWLDGSHSSLCGGEGEELEEHDDEFNAMFNLSINRIVEKAFSIGGEIALQLKSRGNKTIREPRASFEGSHLRSIRHSSLDLLEHMFLLLLLNQPYETRSTIIPEFLNVFQGKEAFRKAELFQQFNRLILANFIALEDLSALPLAFNFLRSH</sequence>
<dbReference type="EMBL" id="JANQDX010000018">
    <property type="protein sequence ID" value="KAL0907115.1"/>
    <property type="molecule type" value="Genomic_DNA"/>
</dbReference>
<reference evidence="1 2" key="1">
    <citation type="journal article" date="2024" name="Plant Biotechnol. J.">
        <title>Dendrobium thyrsiflorum genome and its molecular insights into genes involved in important horticultural traits.</title>
        <authorList>
            <person name="Chen B."/>
            <person name="Wang J.Y."/>
            <person name="Zheng P.J."/>
            <person name="Li K.L."/>
            <person name="Liang Y.M."/>
            <person name="Chen X.F."/>
            <person name="Zhang C."/>
            <person name="Zhao X."/>
            <person name="He X."/>
            <person name="Zhang G.Q."/>
            <person name="Liu Z.J."/>
            <person name="Xu Q."/>
        </authorList>
    </citation>
    <scope>NUCLEOTIDE SEQUENCE [LARGE SCALE GENOMIC DNA]</scope>
    <source>
        <strain evidence="1">GZMU011</strain>
    </source>
</reference>
<comment type="caution">
    <text evidence="1">The sequence shown here is derived from an EMBL/GenBank/DDBJ whole genome shotgun (WGS) entry which is preliminary data.</text>
</comment>
<dbReference type="Proteomes" id="UP001552299">
    <property type="component" value="Unassembled WGS sequence"/>
</dbReference>